<feature type="region of interest" description="Disordered" evidence="1">
    <location>
        <begin position="174"/>
        <end position="206"/>
    </location>
</feature>
<dbReference type="GeneID" id="18165268"/>
<evidence type="ECO:0000313" key="2">
    <source>
        <dbReference type="EMBL" id="EGX94970.1"/>
    </source>
</evidence>
<dbReference type="InParanoid" id="G3J9P7"/>
<organism evidence="2 3">
    <name type="scientific">Cordyceps militaris (strain CM01)</name>
    <name type="common">Caterpillar fungus</name>
    <dbReference type="NCBI Taxonomy" id="983644"/>
    <lineage>
        <taxon>Eukaryota</taxon>
        <taxon>Fungi</taxon>
        <taxon>Dikarya</taxon>
        <taxon>Ascomycota</taxon>
        <taxon>Pezizomycotina</taxon>
        <taxon>Sordariomycetes</taxon>
        <taxon>Hypocreomycetidae</taxon>
        <taxon>Hypocreales</taxon>
        <taxon>Cordycipitaceae</taxon>
        <taxon>Cordyceps</taxon>
    </lineage>
</organism>
<evidence type="ECO:0000313" key="3">
    <source>
        <dbReference type="Proteomes" id="UP000001610"/>
    </source>
</evidence>
<dbReference type="KEGG" id="cmt:CCM_03242"/>
<dbReference type="Proteomes" id="UP000001610">
    <property type="component" value="Unassembled WGS sequence"/>
</dbReference>
<keyword evidence="3" id="KW-1185">Reference proteome</keyword>
<dbReference type="EMBL" id="JH126400">
    <property type="protein sequence ID" value="EGX94970.1"/>
    <property type="molecule type" value="Genomic_DNA"/>
</dbReference>
<evidence type="ECO:0000256" key="1">
    <source>
        <dbReference type="SAM" id="MobiDB-lite"/>
    </source>
</evidence>
<dbReference type="OrthoDB" id="6105938at2759"/>
<dbReference type="AlphaFoldDB" id="G3J9P7"/>
<gene>
    <name evidence="2" type="ORF">CCM_03242</name>
</gene>
<dbReference type="OMA" id="YRTEWAR"/>
<proteinExistence type="predicted"/>
<dbReference type="RefSeq" id="XP_006668456.1">
    <property type="nucleotide sequence ID" value="XM_006668393.1"/>
</dbReference>
<name>G3J9P7_CORMM</name>
<reference evidence="2 3" key="1">
    <citation type="journal article" date="2011" name="Genome Biol.">
        <title>Genome sequence of the insect pathogenic fungus Cordyceps militaris, a valued traditional Chinese medicine.</title>
        <authorList>
            <person name="Zheng P."/>
            <person name="Xia Y."/>
            <person name="Xiao G."/>
            <person name="Xiong C."/>
            <person name="Hu X."/>
            <person name="Zhang S."/>
            <person name="Zheng H."/>
            <person name="Huang Y."/>
            <person name="Zhou Y."/>
            <person name="Wang S."/>
            <person name="Zhao G.P."/>
            <person name="Liu X."/>
            <person name="St Leger R.J."/>
            <person name="Wang C."/>
        </authorList>
    </citation>
    <scope>NUCLEOTIDE SEQUENCE [LARGE SCALE GENOMIC DNA]</scope>
    <source>
        <strain evidence="2 3">CM01</strain>
    </source>
</reference>
<dbReference type="PANTHER" id="PTHR38846:SF1">
    <property type="entry name" value="C3H1-TYPE DOMAIN-CONTAINING PROTEIN"/>
    <property type="match status" value="1"/>
</dbReference>
<dbReference type="HOGENOM" id="CLU_053382_1_0_1"/>
<dbReference type="PANTHER" id="PTHR38846">
    <property type="entry name" value="C3H1-TYPE DOMAIN-CONTAINING PROTEIN"/>
    <property type="match status" value="1"/>
</dbReference>
<dbReference type="VEuPathDB" id="FungiDB:CCM_03242"/>
<protein>
    <submittedName>
        <fullName evidence="2">Uncharacterized protein</fullName>
    </submittedName>
</protein>
<dbReference type="eggNOG" id="ENOG502RG1C">
    <property type="taxonomic scope" value="Eukaryota"/>
</dbReference>
<sequence length="206" mass="23588">MASPEPDIKIPPSSQSHFAKFENFAPDDDAPFENEFARLAASQEWVPGSQEYAKERTIAMRSELKSHFFKSSQDPENALATITEEDELEGYQALCDEVDLPRYDTTDECKKALKKTLVNIVDLIDTRRTSTKVKVWQDFAQFRDYTLQDGHMINREEAKKDGGYLASLLQQLFPERRGRNRRRGGRGAGARKSDKVSGRVVKRERK</sequence>
<accession>G3J9P7</accession>